<sequence>MRFLLGTHRPHWLGLLDVPLFVSDRTLRRYKTLPVASCDWACDSGGFSQLSRCGTWACGPSPREYAARIRRYRDEIGRLLWAAPQDHMCEDTILARTGLDVAQHQELTINNYLQLRSLDSELPFIPVLQGQTIEDYHRCADRYEQRGVDLAVAPVVGVGSICRRQHTAEVEGVVRSLAQRGYRLHAFGAKTLGLARYADNIVSSDSLAWSFAARWEPPLAECRGHRRCNNCVKFALRWRQKILRTIGTSGNDMTTAA</sequence>
<organism evidence="2 3">
    <name type="scientific">Amycolatopsis pretoriensis</name>
    <dbReference type="NCBI Taxonomy" id="218821"/>
    <lineage>
        <taxon>Bacteria</taxon>
        <taxon>Bacillati</taxon>
        <taxon>Actinomycetota</taxon>
        <taxon>Actinomycetes</taxon>
        <taxon>Pseudonocardiales</taxon>
        <taxon>Pseudonocardiaceae</taxon>
        <taxon>Amycolatopsis</taxon>
    </lineage>
</organism>
<feature type="domain" description="DeoxyPurine in DNA protein A" evidence="1">
    <location>
        <begin position="3"/>
        <end position="245"/>
    </location>
</feature>
<dbReference type="EMBL" id="FNUJ01000011">
    <property type="protein sequence ID" value="SEF36888.1"/>
    <property type="molecule type" value="Genomic_DNA"/>
</dbReference>
<evidence type="ECO:0000313" key="3">
    <source>
        <dbReference type="Proteomes" id="UP000198878"/>
    </source>
</evidence>
<dbReference type="AlphaFoldDB" id="A0A1H5RGQ5"/>
<proteinExistence type="predicted"/>
<name>A0A1H5RGQ5_9PSEU</name>
<accession>A0A1H5RGQ5</accession>
<dbReference type="OrthoDB" id="9075047at2"/>
<reference evidence="3" key="1">
    <citation type="submission" date="2016-10" db="EMBL/GenBank/DDBJ databases">
        <authorList>
            <person name="Varghese N."/>
            <person name="Submissions S."/>
        </authorList>
    </citation>
    <scope>NUCLEOTIDE SEQUENCE [LARGE SCALE GENOMIC DNA]</scope>
    <source>
        <strain evidence="3">DSM 44654</strain>
    </source>
</reference>
<evidence type="ECO:0000259" key="1">
    <source>
        <dbReference type="Pfam" id="PF23859"/>
    </source>
</evidence>
<dbReference type="Pfam" id="PF23859">
    <property type="entry name" value="DpdA"/>
    <property type="match status" value="1"/>
</dbReference>
<gene>
    <name evidence="2" type="ORF">SAMN05421837_111309</name>
</gene>
<dbReference type="Proteomes" id="UP000198878">
    <property type="component" value="Unassembled WGS sequence"/>
</dbReference>
<dbReference type="InterPro" id="IPR055645">
    <property type="entry name" value="DpdA"/>
</dbReference>
<dbReference type="RefSeq" id="WP_086681512.1">
    <property type="nucleotide sequence ID" value="NZ_FNUJ01000011.1"/>
</dbReference>
<keyword evidence="3" id="KW-1185">Reference proteome</keyword>
<evidence type="ECO:0000313" key="2">
    <source>
        <dbReference type="EMBL" id="SEF36888.1"/>
    </source>
</evidence>
<protein>
    <recommendedName>
        <fullName evidence="1">DeoxyPurine in DNA protein A domain-containing protein</fullName>
    </recommendedName>
</protein>
<dbReference type="STRING" id="218821.SAMN05421837_111309"/>